<dbReference type="Pfam" id="PF00096">
    <property type="entry name" value="zf-C2H2"/>
    <property type="match status" value="2"/>
</dbReference>
<dbReference type="PANTHER" id="PTHR46105">
    <property type="entry name" value="AGAP004733-PA"/>
    <property type="match status" value="1"/>
</dbReference>
<dbReference type="FunFam" id="3.30.160.60:FF:000218">
    <property type="entry name" value="Zinc finger protein 10"/>
    <property type="match status" value="1"/>
</dbReference>
<dbReference type="PROSITE" id="PS50157">
    <property type="entry name" value="ZINC_FINGER_C2H2_2"/>
    <property type="match status" value="2"/>
</dbReference>
<evidence type="ECO:0000256" key="5">
    <source>
        <dbReference type="ARBA" id="ARBA00022833"/>
    </source>
</evidence>
<feature type="compositionally biased region" description="Basic and acidic residues" evidence="8">
    <location>
        <begin position="251"/>
        <end position="263"/>
    </location>
</feature>
<evidence type="ECO:0000256" key="4">
    <source>
        <dbReference type="ARBA" id="ARBA00022771"/>
    </source>
</evidence>
<dbReference type="InterPro" id="IPR050457">
    <property type="entry name" value="ZnFinger_BTB_dom_contain"/>
</dbReference>
<evidence type="ECO:0000256" key="7">
    <source>
        <dbReference type="PROSITE-ProRule" id="PRU00042"/>
    </source>
</evidence>
<evidence type="ECO:0000259" key="10">
    <source>
        <dbReference type="PROSITE" id="PS50157"/>
    </source>
</evidence>
<dbReference type="FunFam" id="3.30.160.60:FF:000744">
    <property type="entry name" value="zinc finger E-box-binding homeobox 1"/>
    <property type="match status" value="1"/>
</dbReference>
<dbReference type="SMART" id="SM00225">
    <property type="entry name" value="BTB"/>
    <property type="match status" value="1"/>
</dbReference>
<dbReference type="Gene3D" id="3.30.160.60">
    <property type="entry name" value="Classic Zinc Finger"/>
    <property type="match status" value="2"/>
</dbReference>
<dbReference type="KEGG" id="cin:779006"/>
<accession>Q4H2L0</accession>
<dbReference type="GO" id="GO:0010468">
    <property type="term" value="P:regulation of gene expression"/>
    <property type="evidence" value="ECO:0007669"/>
    <property type="project" value="UniProtKB-ARBA"/>
</dbReference>
<dbReference type="Pfam" id="PF00651">
    <property type="entry name" value="BTB"/>
    <property type="match status" value="1"/>
</dbReference>
<dbReference type="SUPFAM" id="SSF57667">
    <property type="entry name" value="beta-beta-alpha zinc fingers"/>
    <property type="match status" value="1"/>
</dbReference>
<sequence>MNGSDTSMATRMYVCESVEHPSSLLSGLNEQRLKGILCDVTVRVQGHLFKAHVNVLASAMGYFRDLFCKPSKEKQVGIIDIPMIVNSVGFAKVMDFVYTSQLCLSQSTVMQVLCSACYLQIPYVVEKCQEFISTHGHVTSASSLAAVTAPLLQDLQRDGGITNGTNTQSASASLSLLSQLNKASEKSRARADALRHQSSPQPSNPENDEQHQECELINTPPSPASRSPTTGDRGITDSPVVSAGSPSNLKIKQEQVDCRRNDEFPNETSSSGDDKQLVAVYSPQEERGANERSHPQPTSIKNIIFTTSRSRIEGNGNDTQQDREAIDHKSLAEYFSGDRDKMDTNGTYPFRFETRLEDPNSTEQSSFMLGNNQDRNNQVTTLTHYSLNVKQQKEKPKKEYKCDYCGKMFGRQQHLKRHILTHTGERPYPCQYCEKRFRRSEHLKHHLVSHEQIMGIQNPPSRKRQRRMEREDAYSMSKMMLDSYSQPEQTGMNMIMSAPVVLPSMYTPSDIQRTSPTLQITELHSDPQAPDSGMIDLNTGQRVSPAHSAASASPVSALNLCRATVRDDMQPSPVSGFSDQMSNEDKIEQSNADVEHDFTPAALNGYEENPSSHDIIGMEGSEVLTSDLKRLIAAMDE</sequence>
<proteinExistence type="evidence at transcript level"/>
<evidence type="ECO:0000256" key="8">
    <source>
        <dbReference type="SAM" id="MobiDB-lite"/>
    </source>
</evidence>
<reference evidence="11" key="3">
    <citation type="submission" date="2005-04" db="EMBL/GenBank/DDBJ databases">
        <title>Expressed genes in Ciona intestinalis.</title>
        <authorList>
            <person name="Satou Y."/>
        </authorList>
    </citation>
    <scope>NUCLEOTIDE SEQUENCE</scope>
</reference>
<keyword evidence="6" id="KW-0539">Nucleus</keyword>
<reference evidence="11" key="1">
    <citation type="journal article" date="2003" name="Dev. Genes Evol.">
        <title>Genomewide surveys of developmentally relevant genes in Ciona intestinalis.</title>
        <authorList>
            <person name="Satou Y."/>
            <person name="Satoh N."/>
        </authorList>
    </citation>
    <scope>NUCLEOTIDE SEQUENCE</scope>
</reference>
<keyword evidence="5" id="KW-0862">Zinc</keyword>
<feature type="domain" description="C2H2-type" evidence="10">
    <location>
        <begin position="428"/>
        <end position="450"/>
    </location>
</feature>
<dbReference type="AlphaFoldDB" id="Q4H2L0"/>
<accession>A0A1W2VSM5</accession>
<feature type="domain" description="BTB" evidence="9">
    <location>
        <begin position="38"/>
        <end position="106"/>
    </location>
</feature>
<dbReference type="InterPro" id="IPR013087">
    <property type="entry name" value="Znf_C2H2_type"/>
</dbReference>
<keyword evidence="4 7" id="KW-0863">Zinc-finger</keyword>
<evidence type="ECO:0000313" key="11">
    <source>
        <dbReference type="EMBL" id="BAE06767.1"/>
    </source>
</evidence>
<organism evidence="11">
    <name type="scientific">Ciona intestinalis</name>
    <name type="common">Transparent sea squirt</name>
    <name type="synonym">Ascidia intestinalis</name>
    <dbReference type="NCBI Taxonomy" id="7719"/>
    <lineage>
        <taxon>Eukaryota</taxon>
        <taxon>Metazoa</taxon>
        <taxon>Chordata</taxon>
        <taxon>Tunicata</taxon>
        <taxon>Ascidiacea</taxon>
        <taxon>Phlebobranchia</taxon>
        <taxon>Cionidae</taxon>
        <taxon>Ciona</taxon>
    </lineage>
</organism>
<evidence type="ECO:0000256" key="2">
    <source>
        <dbReference type="ARBA" id="ARBA00022723"/>
    </source>
</evidence>
<evidence type="ECO:0000256" key="6">
    <source>
        <dbReference type="ARBA" id="ARBA00023242"/>
    </source>
</evidence>
<gene>
    <name evidence="11" type="primary">Ci-ZF(BTB/POZ)</name>
</gene>
<dbReference type="GO" id="GO:0008270">
    <property type="term" value="F:zinc ion binding"/>
    <property type="evidence" value="ECO:0007669"/>
    <property type="project" value="UniProtKB-KW"/>
</dbReference>
<dbReference type="Gene3D" id="3.30.710.10">
    <property type="entry name" value="Potassium Channel Kv1.1, Chain A"/>
    <property type="match status" value="1"/>
</dbReference>
<protein>
    <submittedName>
        <fullName evidence="11">Zinc finger protein</fullName>
    </submittedName>
</protein>
<evidence type="ECO:0000259" key="9">
    <source>
        <dbReference type="PROSITE" id="PS50097"/>
    </source>
</evidence>
<dbReference type="SUPFAM" id="SSF54695">
    <property type="entry name" value="POZ domain"/>
    <property type="match status" value="1"/>
</dbReference>
<feature type="compositionally biased region" description="Polar residues" evidence="8">
    <location>
        <begin position="196"/>
        <end position="205"/>
    </location>
</feature>
<dbReference type="SMART" id="SM00355">
    <property type="entry name" value="ZnF_C2H2"/>
    <property type="match status" value="2"/>
</dbReference>
<dbReference type="PANTHER" id="PTHR46105:SF28">
    <property type="entry name" value="ZINC FINGER PROTEIN 37-LIKE"/>
    <property type="match status" value="1"/>
</dbReference>
<dbReference type="GO" id="GO:0005634">
    <property type="term" value="C:nucleus"/>
    <property type="evidence" value="ECO:0007669"/>
    <property type="project" value="UniProtKB-SubCell"/>
</dbReference>
<feature type="domain" description="C2H2-type" evidence="10">
    <location>
        <begin position="400"/>
        <end position="427"/>
    </location>
</feature>
<keyword evidence="2" id="KW-0479">Metal-binding</keyword>
<evidence type="ECO:0000256" key="1">
    <source>
        <dbReference type="ARBA" id="ARBA00004123"/>
    </source>
</evidence>
<name>Q4H2L0_CIOIN</name>
<keyword evidence="3" id="KW-0677">Repeat</keyword>
<dbReference type="InterPro" id="IPR011333">
    <property type="entry name" value="SKP1/BTB/POZ_sf"/>
</dbReference>
<dbReference type="PROSITE" id="PS50097">
    <property type="entry name" value="BTB"/>
    <property type="match status" value="1"/>
</dbReference>
<feature type="region of interest" description="Disordered" evidence="8">
    <location>
        <begin position="185"/>
        <end position="277"/>
    </location>
</feature>
<dbReference type="InterPro" id="IPR036236">
    <property type="entry name" value="Znf_C2H2_sf"/>
</dbReference>
<dbReference type="PROSITE" id="PS00028">
    <property type="entry name" value="ZINC_FINGER_C2H2_1"/>
    <property type="match status" value="2"/>
</dbReference>
<dbReference type="OrthoDB" id="10261408at2759"/>
<feature type="compositionally biased region" description="Basic and acidic residues" evidence="8">
    <location>
        <begin position="185"/>
        <end position="195"/>
    </location>
</feature>
<comment type="subcellular location">
    <subcellularLocation>
        <location evidence="1">Nucleus</location>
    </subcellularLocation>
</comment>
<dbReference type="InterPro" id="IPR000210">
    <property type="entry name" value="BTB/POZ_dom"/>
</dbReference>
<evidence type="ECO:0000256" key="3">
    <source>
        <dbReference type="ARBA" id="ARBA00022737"/>
    </source>
</evidence>
<dbReference type="EMBL" id="AB210762">
    <property type="protein sequence ID" value="BAE06767.1"/>
    <property type="molecule type" value="mRNA"/>
</dbReference>
<reference evidence="11" key="2">
    <citation type="journal article" date="2004" name="Development">
        <title>Gene expression profiles of transcription factors and signaling molecules in the ascidian embryo: towards a comprehensive understanding of gene networks.</title>
        <authorList>
            <person name="Imai K.S."/>
            <person name="Hino K."/>
            <person name="Yagi K."/>
            <person name="Satoh N."/>
            <person name="Satou Y."/>
        </authorList>
    </citation>
    <scope>NUCLEOTIDE SEQUENCE</scope>
</reference>